<keyword evidence="3" id="KW-1185">Reference proteome</keyword>
<dbReference type="InterPro" id="IPR036237">
    <property type="entry name" value="Xyl_isomerase-like_sf"/>
</dbReference>
<evidence type="ECO:0000313" key="2">
    <source>
        <dbReference type="EMBL" id="BAD40683.1"/>
    </source>
</evidence>
<gene>
    <name evidence="2" type="ordered locus">STH1698</name>
</gene>
<organism evidence="2 3">
    <name type="scientific">Symbiobacterium thermophilum (strain DSM 24528 / JCM 14929 / IAM 14863 / T)</name>
    <dbReference type="NCBI Taxonomy" id="292459"/>
    <lineage>
        <taxon>Bacteria</taxon>
        <taxon>Bacillati</taxon>
        <taxon>Bacillota</taxon>
        <taxon>Clostridia</taxon>
        <taxon>Eubacteriales</taxon>
        <taxon>Symbiobacteriaceae</taxon>
        <taxon>Symbiobacterium</taxon>
    </lineage>
</organism>
<feature type="domain" description="Xylose isomerase-like TIM barrel" evidence="1">
    <location>
        <begin position="68"/>
        <end position="284"/>
    </location>
</feature>
<dbReference type="STRING" id="292459.STH1698"/>
<sequence length="311" mass="35247">MAQLFVPLHGAFGRVAGSGVNTYGESLERPHWEGAEIGLCDTFPDVLGAVAEAEYYEWVIGAHHPTHREGGPAWCRFLDPDPAVRTEALEVACSAAQAAHRLGARYILYHFPWPALQMPGADYAALGWRFRDADPIPMEAWPREADLYDWSRRCFDRLAELQERERIRVVLEIDGPNPHFFDGELYGRLFEEFPDLSLCLDTGRLGLLARTHGQDPLALAARWLPWTRYLHLHTSFWDEQGRFHNHVPTRGSHTRDLWPRVTPAADIARMVVEAQPRAVIVLEHNPQTVTPQELEACHEWAATLAGRSPAR</sequence>
<accession>Q67NR0</accession>
<name>Q67NR0_SYMTH</name>
<proteinExistence type="predicted"/>
<dbReference type="KEGG" id="sth:STH1698"/>
<protein>
    <recommendedName>
        <fullName evidence="1">Xylose isomerase-like TIM barrel domain-containing protein</fullName>
    </recommendedName>
</protein>
<dbReference type="EMBL" id="AP006840">
    <property type="protein sequence ID" value="BAD40683.1"/>
    <property type="molecule type" value="Genomic_DNA"/>
</dbReference>
<dbReference type="AlphaFoldDB" id="Q67NR0"/>
<reference evidence="2 3" key="1">
    <citation type="journal article" date="2004" name="Nucleic Acids Res.">
        <title>Genome sequence of Symbiobacterium thermophilum, an uncultivable bacterium that depends on microbial commensalism.</title>
        <authorList>
            <person name="Ueda K."/>
            <person name="Yamashita A."/>
            <person name="Ishikawa J."/>
            <person name="Shimada M."/>
            <person name="Watsuji T."/>
            <person name="Morimura K."/>
            <person name="Ikeda H."/>
            <person name="Hattori M."/>
            <person name="Beppu T."/>
        </authorList>
    </citation>
    <scope>NUCLEOTIDE SEQUENCE [LARGE SCALE GENOMIC DNA]</scope>
    <source>
        <strain evidence="3">T / IAM 14863</strain>
    </source>
</reference>
<dbReference type="RefSeq" id="WP_011195826.1">
    <property type="nucleotide sequence ID" value="NC_006177.1"/>
</dbReference>
<evidence type="ECO:0000259" key="1">
    <source>
        <dbReference type="Pfam" id="PF01261"/>
    </source>
</evidence>
<dbReference type="SUPFAM" id="SSF51658">
    <property type="entry name" value="Xylose isomerase-like"/>
    <property type="match status" value="1"/>
</dbReference>
<dbReference type="OrthoDB" id="1890113at2"/>
<evidence type="ECO:0000313" key="3">
    <source>
        <dbReference type="Proteomes" id="UP000000417"/>
    </source>
</evidence>
<dbReference type="Proteomes" id="UP000000417">
    <property type="component" value="Chromosome"/>
</dbReference>
<dbReference type="eggNOG" id="COG1082">
    <property type="taxonomic scope" value="Bacteria"/>
</dbReference>
<dbReference type="InterPro" id="IPR013022">
    <property type="entry name" value="Xyl_isomerase-like_TIM-brl"/>
</dbReference>
<dbReference type="Gene3D" id="3.20.20.150">
    <property type="entry name" value="Divalent-metal-dependent TIM barrel enzymes"/>
    <property type="match status" value="1"/>
</dbReference>
<dbReference type="Pfam" id="PF01261">
    <property type="entry name" value="AP_endonuc_2"/>
    <property type="match status" value="1"/>
</dbReference>
<dbReference type="HOGENOM" id="CLU_081219_0_0_9"/>